<dbReference type="RefSeq" id="WP_141151038.1">
    <property type="nucleotide sequence ID" value="NZ_VHLG01000020.1"/>
</dbReference>
<name>A0A506U014_9HYPH</name>
<dbReference type="GO" id="GO:0008476">
    <property type="term" value="F:protein-tyrosine sulfotransferase activity"/>
    <property type="evidence" value="ECO:0007669"/>
    <property type="project" value="InterPro"/>
</dbReference>
<evidence type="ECO:0000256" key="1">
    <source>
        <dbReference type="ARBA" id="ARBA00022679"/>
    </source>
</evidence>
<dbReference type="PANTHER" id="PTHR12788:SF10">
    <property type="entry name" value="PROTEIN-TYROSINE SULFOTRANSFERASE"/>
    <property type="match status" value="1"/>
</dbReference>
<protein>
    <submittedName>
        <fullName evidence="2">Sulfotransferase</fullName>
    </submittedName>
</protein>
<dbReference type="Proteomes" id="UP000318801">
    <property type="component" value="Unassembled WGS sequence"/>
</dbReference>
<dbReference type="InterPro" id="IPR026634">
    <property type="entry name" value="TPST-like"/>
</dbReference>
<dbReference type="AlphaFoldDB" id="A0A506U014"/>
<evidence type="ECO:0000313" key="2">
    <source>
        <dbReference type="EMBL" id="TPW27110.1"/>
    </source>
</evidence>
<accession>A0A506U014</accession>
<dbReference type="PANTHER" id="PTHR12788">
    <property type="entry name" value="PROTEIN-TYROSINE SULFOTRANSFERASE 2"/>
    <property type="match status" value="1"/>
</dbReference>
<dbReference type="SUPFAM" id="SSF52540">
    <property type="entry name" value="P-loop containing nucleoside triphosphate hydrolases"/>
    <property type="match status" value="1"/>
</dbReference>
<keyword evidence="1 2" id="KW-0808">Transferase</keyword>
<dbReference type="OrthoDB" id="9800698at2"/>
<keyword evidence="3" id="KW-1185">Reference proteome</keyword>
<evidence type="ECO:0000313" key="3">
    <source>
        <dbReference type="Proteomes" id="UP000318801"/>
    </source>
</evidence>
<proteinExistence type="predicted"/>
<gene>
    <name evidence="2" type="ORF">FJU08_21135</name>
</gene>
<dbReference type="InterPro" id="IPR027417">
    <property type="entry name" value="P-loop_NTPase"/>
</dbReference>
<organism evidence="2 3">
    <name type="scientific">Martelella alba</name>
    <dbReference type="NCBI Taxonomy" id="2590451"/>
    <lineage>
        <taxon>Bacteria</taxon>
        <taxon>Pseudomonadati</taxon>
        <taxon>Pseudomonadota</taxon>
        <taxon>Alphaproteobacteria</taxon>
        <taxon>Hyphomicrobiales</taxon>
        <taxon>Aurantimonadaceae</taxon>
        <taxon>Martelella</taxon>
    </lineage>
</organism>
<dbReference type="EMBL" id="VHLG01000020">
    <property type="protein sequence ID" value="TPW27110.1"/>
    <property type="molecule type" value="Genomic_DNA"/>
</dbReference>
<comment type="caution">
    <text evidence="2">The sequence shown here is derived from an EMBL/GenBank/DDBJ whole genome shotgun (WGS) entry which is preliminary data.</text>
</comment>
<reference evidence="2 3" key="1">
    <citation type="submission" date="2019-06" db="EMBL/GenBank/DDBJ databases">
        <authorList>
            <person name="Li M."/>
        </authorList>
    </citation>
    <scope>NUCLEOTIDE SEQUENCE [LARGE SCALE GENOMIC DNA]</scope>
    <source>
        <strain evidence="2 3">BGMRC2036</strain>
    </source>
</reference>
<dbReference type="Pfam" id="PF13469">
    <property type="entry name" value="Sulfotransfer_3"/>
    <property type="match status" value="1"/>
</dbReference>
<dbReference type="Gene3D" id="3.40.50.300">
    <property type="entry name" value="P-loop containing nucleotide triphosphate hydrolases"/>
    <property type="match status" value="1"/>
</dbReference>
<sequence length="328" mass="37017">MVEPVFIFSLPRSGSTMLQRELASHPEIATVSEPWFLLGLLLPASDDLAGATYNYNTYRMGLEDLVAALPAGEEDWNDAMRGAAQKIYDKLAAAHGGKPRYFLDKTPRYSLAPAEIRKIFPEAPVIVVWRNPLAVAASMMSTYSAGRWNLYRFVQDFEIALPRLVEFAMSDPEDTVFVRYEDIVGGDGSQLAEIYSFLSLENDDCGDETGDRREAVQFQGRLGDPTGGLNREAAALGDDRWKVQFCNPLRRFWARRYLKRLGKERLGVMGYELNVLERQLAACAGWAPHLISDTVLMTRGVCRRMFLTSMISLQWRRMRGGQPMVDLE</sequence>